<accession>A0A0C6FS46</accession>
<dbReference type="SUPFAM" id="SSF50129">
    <property type="entry name" value="GroES-like"/>
    <property type="match status" value="1"/>
</dbReference>
<evidence type="ECO:0000259" key="1">
    <source>
        <dbReference type="SMART" id="SM00829"/>
    </source>
</evidence>
<keyword evidence="2" id="KW-0614">Plasmid</keyword>
<protein>
    <submittedName>
        <fullName evidence="2">NADPH:quinone reductase and related Zn-dependent oxidoreductases</fullName>
    </submittedName>
</protein>
<dbReference type="KEGG" id="maqu:Maq22A_2p40410"/>
<gene>
    <name evidence="2" type="primary">qor</name>
    <name evidence="2" type="ORF">Maq22A_2p40410</name>
</gene>
<reference evidence="2 3" key="1">
    <citation type="journal article" date="2015" name="Genome Announc.">
        <title>Complete Genome Sequence of Methylobacterium aquaticum Strain 22A, Isolated from Racomitrium japonicum Moss.</title>
        <authorList>
            <person name="Tani A."/>
            <person name="Ogura Y."/>
            <person name="Hayashi T."/>
            <person name="Kimbara K."/>
        </authorList>
    </citation>
    <scope>NUCLEOTIDE SEQUENCE [LARGE SCALE GENOMIC DNA]</scope>
    <source>
        <strain evidence="2 3">MA-22A</strain>
        <plasmid evidence="3">Plasmid pMaq22A_2p DNA</plasmid>
    </source>
</reference>
<feature type="domain" description="Enoyl reductase (ER)" evidence="1">
    <location>
        <begin position="13"/>
        <end position="322"/>
    </location>
</feature>
<dbReference type="InterPro" id="IPR020843">
    <property type="entry name" value="ER"/>
</dbReference>
<dbReference type="PATRIC" id="fig|270351.10.peg.7008"/>
<dbReference type="InterPro" id="IPR036291">
    <property type="entry name" value="NAD(P)-bd_dom_sf"/>
</dbReference>
<dbReference type="Gene3D" id="3.90.180.10">
    <property type="entry name" value="Medium-chain alcohol dehydrogenases, catalytic domain"/>
    <property type="match status" value="1"/>
</dbReference>
<dbReference type="OrthoDB" id="4190732at2"/>
<proteinExistence type="predicted"/>
<dbReference type="Gene3D" id="3.40.50.720">
    <property type="entry name" value="NAD(P)-binding Rossmann-like Domain"/>
    <property type="match status" value="1"/>
</dbReference>
<dbReference type="InterPro" id="IPR011032">
    <property type="entry name" value="GroES-like_sf"/>
</dbReference>
<name>A0A0C6FS46_9HYPH</name>
<dbReference type="EMBL" id="AP014706">
    <property type="protein sequence ID" value="BAQ49882.1"/>
    <property type="molecule type" value="Genomic_DNA"/>
</dbReference>
<dbReference type="GO" id="GO:0016491">
    <property type="term" value="F:oxidoreductase activity"/>
    <property type="evidence" value="ECO:0007669"/>
    <property type="project" value="InterPro"/>
</dbReference>
<dbReference type="Proteomes" id="UP000061432">
    <property type="component" value="Plasmid pMaq22A_2p"/>
</dbReference>
<dbReference type="SMART" id="SM00829">
    <property type="entry name" value="PKS_ER"/>
    <property type="match status" value="1"/>
</dbReference>
<dbReference type="InterPro" id="IPR051397">
    <property type="entry name" value="Zn-ADH-like_protein"/>
</dbReference>
<dbReference type="PANTHER" id="PTHR43677">
    <property type="entry name" value="SHORT-CHAIN DEHYDROGENASE/REDUCTASE"/>
    <property type="match status" value="1"/>
</dbReference>
<organism evidence="2 3">
    <name type="scientific">Methylobacterium aquaticum</name>
    <dbReference type="NCBI Taxonomy" id="270351"/>
    <lineage>
        <taxon>Bacteria</taxon>
        <taxon>Pseudomonadati</taxon>
        <taxon>Pseudomonadota</taxon>
        <taxon>Alphaproteobacteria</taxon>
        <taxon>Hyphomicrobiales</taxon>
        <taxon>Methylobacteriaceae</taxon>
        <taxon>Methylobacterium</taxon>
    </lineage>
</organism>
<evidence type="ECO:0000313" key="2">
    <source>
        <dbReference type="EMBL" id="BAQ49882.1"/>
    </source>
</evidence>
<dbReference type="InterPro" id="IPR013149">
    <property type="entry name" value="ADH-like_C"/>
</dbReference>
<dbReference type="CDD" id="cd08241">
    <property type="entry name" value="QOR1"/>
    <property type="match status" value="1"/>
</dbReference>
<dbReference type="SUPFAM" id="SSF51735">
    <property type="entry name" value="NAD(P)-binding Rossmann-fold domains"/>
    <property type="match status" value="1"/>
</dbReference>
<sequence>MRCWVVEAITDEGRMVLTERPDPVPGPGELVVRVEAAGVNFADTLMVRGRYQWKPALPFVPGIEVSGEVVAAGPGCARVPGDRVCASVPTGGFAELALVPDAAATVIPAGVPSDAGLVLLGVNYPTAWYALHRRAAIRPGETVLVHAAAGGVGSAAVQIALAAGCRVIATAGSPAKLDVCRRLGAEVAVSYGDPGWVEAVRATTGGAGADVIVDPVGGRVGLDSLRALTWHGRLLVVGFAGGAPPELPANRLLLKEGTVLGVFWGEVKNRDPGLLRDVQDALLALHAEARLDPLIGNRLPLEDAPAALAQLAGRQSVGKLLLTPRRRDRRTP</sequence>
<dbReference type="RefSeq" id="WP_060851006.1">
    <property type="nucleotide sequence ID" value="NZ_AP014706.1"/>
</dbReference>
<evidence type="ECO:0000313" key="3">
    <source>
        <dbReference type="Proteomes" id="UP000061432"/>
    </source>
</evidence>
<reference evidence="3" key="2">
    <citation type="submission" date="2015-01" db="EMBL/GenBank/DDBJ databases">
        <title>Complete genome sequence of Methylobacterium aquaticum strain 22A.</title>
        <authorList>
            <person name="Tani A."/>
            <person name="Ogura Y."/>
            <person name="Hayashi T."/>
        </authorList>
    </citation>
    <scope>NUCLEOTIDE SEQUENCE [LARGE SCALE GENOMIC DNA]</scope>
    <source>
        <strain evidence="3">MA-22A</strain>
        <plasmid evidence="3">Plasmid pMaq22A_2p DNA</plasmid>
    </source>
</reference>
<dbReference type="AlphaFoldDB" id="A0A0C6FS46"/>
<dbReference type="Pfam" id="PF08240">
    <property type="entry name" value="ADH_N"/>
    <property type="match status" value="1"/>
</dbReference>
<dbReference type="InterPro" id="IPR013154">
    <property type="entry name" value="ADH-like_N"/>
</dbReference>
<geneLocation type="plasmid" evidence="3">
    <name>pMaq22A_2p DNA</name>
</geneLocation>
<dbReference type="PANTHER" id="PTHR43677:SF4">
    <property type="entry name" value="QUINONE OXIDOREDUCTASE-LIKE PROTEIN 2"/>
    <property type="match status" value="1"/>
</dbReference>
<dbReference type="Pfam" id="PF00107">
    <property type="entry name" value="ADH_zinc_N"/>
    <property type="match status" value="1"/>
</dbReference>